<feature type="domain" description="Tyrosinase copper-binding" evidence="7">
    <location>
        <begin position="230"/>
        <end position="241"/>
    </location>
</feature>
<evidence type="ECO:0000256" key="1">
    <source>
        <dbReference type="ARBA" id="ARBA00001973"/>
    </source>
</evidence>
<dbReference type="InterPro" id="IPR002227">
    <property type="entry name" value="Tyrosinase_Cu-bd"/>
</dbReference>
<dbReference type="PROSITE" id="PS00498">
    <property type="entry name" value="TYROSINASE_2"/>
    <property type="match status" value="1"/>
</dbReference>
<keyword evidence="4" id="KW-0560">Oxidoreductase</keyword>
<feature type="domain" description="Tyrosinase copper-binding" evidence="6">
    <location>
        <begin position="70"/>
        <end position="87"/>
    </location>
</feature>
<dbReference type="PRINTS" id="PR00092">
    <property type="entry name" value="TYROSINASE"/>
</dbReference>
<accession>A0A8J3BUV9</accession>
<name>A0A8J3BUV9_9ACTN</name>
<evidence type="ECO:0000256" key="2">
    <source>
        <dbReference type="ARBA" id="ARBA00009928"/>
    </source>
</evidence>
<reference evidence="8" key="1">
    <citation type="journal article" date="2014" name="Int. J. Syst. Evol. Microbiol.">
        <title>Complete genome sequence of Corynebacterium casei LMG S-19264T (=DSM 44701T), isolated from a smear-ripened cheese.</title>
        <authorList>
            <consortium name="US DOE Joint Genome Institute (JGI-PGF)"/>
            <person name="Walter F."/>
            <person name="Albersmeier A."/>
            <person name="Kalinowski J."/>
            <person name="Ruckert C."/>
        </authorList>
    </citation>
    <scope>NUCLEOTIDE SEQUENCE</scope>
    <source>
        <strain evidence="8">JCM 3091</strain>
    </source>
</reference>
<evidence type="ECO:0000259" key="7">
    <source>
        <dbReference type="PROSITE" id="PS00498"/>
    </source>
</evidence>
<reference evidence="8" key="2">
    <citation type="submission" date="2020-09" db="EMBL/GenBank/DDBJ databases">
        <authorList>
            <person name="Sun Q."/>
            <person name="Ohkuma M."/>
        </authorList>
    </citation>
    <scope>NUCLEOTIDE SEQUENCE</scope>
    <source>
        <strain evidence="8">JCM 3091</strain>
    </source>
</reference>
<evidence type="ECO:0000256" key="4">
    <source>
        <dbReference type="ARBA" id="ARBA00023002"/>
    </source>
</evidence>
<keyword evidence="3" id="KW-0479">Metal-binding</keyword>
<dbReference type="GO" id="GO:0004097">
    <property type="term" value="F:catechol oxidase activity"/>
    <property type="evidence" value="ECO:0007669"/>
    <property type="project" value="InterPro"/>
</dbReference>
<dbReference type="InterPro" id="IPR022739">
    <property type="entry name" value="Polyphenol_oxidase_cen"/>
</dbReference>
<dbReference type="Pfam" id="PF25271">
    <property type="entry name" value="DUF7868"/>
    <property type="match status" value="1"/>
</dbReference>
<dbReference type="InterPro" id="IPR050316">
    <property type="entry name" value="Tyrosinase/Hemocyanin"/>
</dbReference>
<dbReference type="InterPro" id="IPR057190">
    <property type="entry name" value="DUF7868"/>
</dbReference>
<dbReference type="PROSITE" id="PS00497">
    <property type="entry name" value="TYROSINASE_1"/>
    <property type="match status" value="1"/>
</dbReference>
<protein>
    <recommendedName>
        <fullName evidence="6 7">Tyrosinase copper-binding domain-containing protein</fullName>
    </recommendedName>
</protein>
<proteinExistence type="inferred from homology"/>
<comment type="cofactor">
    <cofactor evidence="1">
        <name>Cu(2+)</name>
        <dbReference type="ChEBI" id="CHEBI:29036"/>
    </cofactor>
</comment>
<comment type="caution">
    <text evidence="8">The sequence shown here is derived from an EMBL/GenBank/DDBJ whole genome shotgun (WGS) entry which is preliminary data.</text>
</comment>
<dbReference type="EMBL" id="BMQC01000021">
    <property type="protein sequence ID" value="GGK42131.1"/>
    <property type="molecule type" value="Genomic_DNA"/>
</dbReference>
<dbReference type="Pfam" id="PF00264">
    <property type="entry name" value="Tyrosinase"/>
    <property type="match status" value="1"/>
</dbReference>
<evidence type="ECO:0000259" key="6">
    <source>
        <dbReference type="PROSITE" id="PS00497"/>
    </source>
</evidence>
<dbReference type="Pfam" id="PF12142">
    <property type="entry name" value="PPO1_DWL"/>
    <property type="match status" value="1"/>
</dbReference>
<dbReference type="PANTHER" id="PTHR11474:SF76">
    <property type="entry name" value="SHKT DOMAIN-CONTAINING PROTEIN"/>
    <property type="match status" value="1"/>
</dbReference>
<dbReference type="InterPro" id="IPR008922">
    <property type="entry name" value="Di-copper_centre_dom_sf"/>
</dbReference>
<evidence type="ECO:0000256" key="3">
    <source>
        <dbReference type="ARBA" id="ARBA00022723"/>
    </source>
</evidence>
<keyword evidence="9" id="KW-1185">Reference proteome</keyword>
<dbReference type="SUPFAM" id="SSF48056">
    <property type="entry name" value="Di-copper centre-containing domain"/>
    <property type="match status" value="1"/>
</dbReference>
<dbReference type="Proteomes" id="UP000662200">
    <property type="component" value="Unassembled WGS sequence"/>
</dbReference>
<evidence type="ECO:0000256" key="5">
    <source>
        <dbReference type="ARBA" id="ARBA00023008"/>
    </source>
</evidence>
<evidence type="ECO:0000313" key="8">
    <source>
        <dbReference type="EMBL" id="GGK42131.1"/>
    </source>
</evidence>
<dbReference type="AlphaFoldDB" id="A0A8J3BUV9"/>
<organism evidence="8 9">
    <name type="scientific">Pilimelia terevasa</name>
    <dbReference type="NCBI Taxonomy" id="53372"/>
    <lineage>
        <taxon>Bacteria</taxon>
        <taxon>Bacillati</taxon>
        <taxon>Actinomycetota</taxon>
        <taxon>Actinomycetes</taxon>
        <taxon>Micromonosporales</taxon>
        <taxon>Micromonosporaceae</taxon>
        <taxon>Pilimelia</taxon>
    </lineage>
</organism>
<dbReference type="GO" id="GO:0046872">
    <property type="term" value="F:metal ion binding"/>
    <property type="evidence" value="ECO:0007669"/>
    <property type="project" value="UniProtKB-KW"/>
</dbReference>
<dbReference type="PANTHER" id="PTHR11474">
    <property type="entry name" value="TYROSINASE FAMILY MEMBER"/>
    <property type="match status" value="1"/>
</dbReference>
<dbReference type="Gene3D" id="1.10.1280.10">
    <property type="entry name" value="Di-copper center containing domain from catechol oxidase"/>
    <property type="match status" value="1"/>
</dbReference>
<comment type="similarity">
    <text evidence="2">Belongs to the tyrosinase family.</text>
</comment>
<gene>
    <name evidence="8" type="ORF">GCM10010124_38660</name>
</gene>
<keyword evidence="5" id="KW-0186">Copper</keyword>
<evidence type="ECO:0000313" key="9">
    <source>
        <dbReference type="Proteomes" id="UP000662200"/>
    </source>
</evidence>
<sequence>MEHMTQYVRRDIWSLEEPTPWDPVTLGYARAVDVMRGRPADDPTSWDYQAAMHGTYARPPAGADWNQCQHASWFFTSWHRMYVYFFERIVRSVVTDTGGPQDWALPYWNYSTGGPQAALPPAFREATWTGPDGRGGPNPLYTDRRAPGANLGWRLPQRAVSFEDAYSYTNFSGAPLPGFGGGQADPTQFGQFTGALENRPHNVVHDLVGGPTSGACQGGLMSDPNCAAQDPVFWLHHANIDRLWTNWAALGGGRANPADRSWLDQEFTFYDENGKPVQMSASDILHTATQLGYRYDDQVAAVTSLRSQPLAAVGGAAAKAAPQPAPTMVAASESGVELGAGTAQVRVPMAAGAGAGLAVGEPQVTDGERRHVYLNVEGVQAEKHPGVVYEVYLNMPDGTDPVQADNFFVGHVTFFGAGKHADADGAHPATGGMTHTFDVTGLVAHLKAAGAWRAEAAQVSFQPLGLTPPPGAAAPAAAGPAPGHNARIARVSLSVH</sequence>